<reference evidence="1" key="1">
    <citation type="submission" date="2022-03" db="EMBL/GenBank/DDBJ databases">
        <authorList>
            <person name="Martin C."/>
        </authorList>
    </citation>
    <scope>NUCLEOTIDE SEQUENCE</scope>
</reference>
<sequence length="293" mass="34514">LEYNNNGLCLTDEVMFLRYFFWGFFCAIFMVSSIMLLYMYWMVRPIQGVHRRSDGNKIELTWREAELLFTEFVSKKTYNCEVVEAVGSTTKSHAEGVHLTCMDQKYQPKAQCIVYSFGIANIWHFEDAFARRGCQVFAFDPSMKTESHKRMDNLWFYNIGLGKVDSDNFTPRVDKYVDKSQIFTWKLRTMKSIMEMLGHTNKTIDVLKMDIEGYEFDVISSMIDDGTIEHVRQFIGEWHIFGDQKYDYPTKYSIAKRLWNFGFKTFNAGVHPRCKNRYCFQVDLGFVNTKLGK</sequence>
<evidence type="ECO:0000313" key="2">
    <source>
        <dbReference type="Proteomes" id="UP000749559"/>
    </source>
</evidence>
<gene>
    <name evidence="1" type="ORF">OFUS_LOCUS18535</name>
</gene>
<feature type="non-terminal residue" evidence="1">
    <location>
        <position position="293"/>
    </location>
</feature>
<dbReference type="PANTHER" id="PTHR32026">
    <property type="entry name" value="METHYLTRANSFERASE-LIKE PROTEIN 24"/>
    <property type="match status" value="1"/>
</dbReference>
<dbReference type="InterPro" id="IPR026913">
    <property type="entry name" value="METTL24"/>
</dbReference>
<evidence type="ECO:0000313" key="1">
    <source>
        <dbReference type="EMBL" id="CAH1793719.1"/>
    </source>
</evidence>
<dbReference type="SUPFAM" id="SSF53335">
    <property type="entry name" value="S-adenosyl-L-methionine-dependent methyltransferases"/>
    <property type="match status" value="1"/>
</dbReference>
<accession>A0A8J1Y617</accession>
<protein>
    <submittedName>
        <fullName evidence="1">Uncharacterized protein</fullName>
    </submittedName>
</protein>
<keyword evidence="2" id="KW-1185">Reference proteome</keyword>
<dbReference type="Gene3D" id="3.40.50.150">
    <property type="entry name" value="Vaccinia Virus protein VP39"/>
    <property type="match status" value="1"/>
</dbReference>
<organism evidence="1 2">
    <name type="scientific">Owenia fusiformis</name>
    <name type="common">Polychaete worm</name>
    <dbReference type="NCBI Taxonomy" id="6347"/>
    <lineage>
        <taxon>Eukaryota</taxon>
        <taxon>Metazoa</taxon>
        <taxon>Spiralia</taxon>
        <taxon>Lophotrochozoa</taxon>
        <taxon>Annelida</taxon>
        <taxon>Polychaeta</taxon>
        <taxon>Sedentaria</taxon>
        <taxon>Canalipalpata</taxon>
        <taxon>Sabellida</taxon>
        <taxon>Oweniida</taxon>
        <taxon>Oweniidae</taxon>
        <taxon>Owenia</taxon>
    </lineage>
</organism>
<dbReference type="Pfam" id="PF13383">
    <property type="entry name" value="Methyltransf_22"/>
    <property type="match status" value="1"/>
</dbReference>
<proteinExistence type="predicted"/>
<dbReference type="PANTHER" id="PTHR32026:SF10">
    <property type="entry name" value="METHYLTRANSFERASE-LIKE PROTEIN 24-RELATED"/>
    <property type="match status" value="1"/>
</dbReference>
<dbReference type="InterPro" id="IPR029063">
    <property type="entry name" value="SAM-dependent_MTases_sf"/>
</dbReference>
<dbReference type="Proteomes" id="UP000749559">
    <property type="component" value="Unassembled WGS sequence"/>
</dbReference>
<dbReference type="InterPro" id="IPR025714">
    <property type="entry name" value="Methyltranfer_dom"/>
</dbReference>
<name>A0A8J1Y617_OWEFU</name>
<dbReference type="AlphaFoldDB" id="A0A8J1Y617"/>
<dbReference type="EMBL" id="CAIIXF020000009">
    <property type="protein sequence ID" value="CAH1793719.1"/>
    <property type="molecule type" value="Genomic_DNA"/>
</dbReference>
<dbReference type="OrthoDB" id="6147128at2759"/>
<comment type="caution">
    <text evidence="1">The sequence shown here is derived from an EMBL/GenBank/DDBJ whole genome shotgun (WGS) entry which is preliminary data.</text>
</comment>